<dbReference type="AlphaFoldDB" id="A0A7M6DML3"/>
<name>A0A7M6DML3_9CNID</name>
<evidence type="ECO:0000313" key="3">
    <source>
        <dbReference type="EnsemblMetazoa" id="CLYHEMP016448.3"/>
    </source>
</evidence>
<dbReference type="GeneID" id="136798344"/>
<reference evidence="3" key="1">
    <citation type="submission" date="2021-01" db="UniProtKB">
        <authorList>
            <consortium name="EnsemblMetazoa"/>
        </authorList>
    </citation>
    <scope>IDENTIFICATION</scope>
</reference>
<evidence type="ECO:0008006" key="5">
    <source>
        <dbReference type="Google" id="ProtNLM"/>
    </source>
</evidence>
<keyword evidence="2" id="KW-0732">Signal</keyword>
<dbReference type="Proteomes" id="UP000594262">
    <property type="component" value="Unplaced"/>
</dbReference>
<feature type="chain" id="PRO_5029508268" description="Cnidarian restricted protein" evidence="2">
    <location>
        <begin position="26"/>
        <end position="182"/>
    </location>
</feature>
<keyword evidence="1" id="KW-0472">Membrane</keyword>
<evidence type="ECO:0000313" key="4">
    <source>
        <dbReference type="Proteomes" id="UP000594262"/>
    </source>
</evidence>
<evidence type="ECO:0000256" key="1">
    <source>
        <dbReference type="SAM" id="Phobius"/>
    </source>
</evidence>
<organism evidence="3 4">
    <name type="scientific">Clytia hemisphaerica</name>
    <dbReference type="NCBI Taxonomy" id="252671"/>
    <lineage>
        <taxon>Eukaryota</taxon>
        <taxon>Metazoa</taxon>
        <taxon>Cnidaria</taxon>
        <taxon>Hydrozoa</taxon>
        <taxon>Hydroidolina</taxon>
        <taxon>Leptothecata</taxon>
        <taxon>Obeliida</taxon>
        <taxon>Clytiidae</taxon>
        <taxon>Clytia</taxon>
    </lineage>
</organism>
<sequence length="182" mass="19985">MTTLKTVLRTMTILLLSLCYTLIEALTMTSFGESGLCRKDEHDVNYFWYQGYRKCSNCDPTTFLFADSIPCGECCNTRKPEIHVTKTGINKGLVAGLTGLGSLFVLVVVVGAFLFVKRSRSPPSPPDEQNNLANQTMITLLGNGATETKILDPIEAGAEEPSPPVTEENERPTIEETAYMLV</sequence>
<keyword evidence="1" id="KW-1133">Transmembrane helix</keyword>
<evidence type="ECO:0000256" key="2">
    <source>
        <dbReference type="SAM" id="SignalP"/>
    </source>
</evidence>
<dbReference type="OrthoDB" id="5965391at2759"/>
<protein>
    <recommendedName>
        <fullName evidence="5">Cnidarian restricted protein</fullName>
    </recommendedName>
</protein>
<dbReference type="EnsemblMetazoa" id="CLYHEMT016448.3">
    <property type="protein sequence ID" value="CLYHEMP016448.3"/>
    <property type="gene ID" value="CLYHEMG016448"/>
</dbReference>
<keyword evidence="4" id="KW-1185">Reference proteome</keyword>
<feature type="signal peptide" evidence="2">
    <location>
        <begin position="1"/>
        <end position="25"/>
    </location>
</feature>
<proteinExistence type="predicted"/>
<accession>A0A7M6DML3</accession>
<keyword evidence="1" id="KW-0812">Transmembrane</keyword>
<dbReference type="RefSeq" id="XP_066911048.1">
    <property type="nucleotide sequence ID" value="XM_067054947.1"/>
</dbReference>
<feature type="transmembrane region" description="Helical" evidence="1">
    <location>
        <begin position="93"/>
        <end position="116"/>
    </location>
</feature>